<proteinExistence type="inferred from homology"/>
<organism evidence="11 12">
    <name type="scientific">Arxiozyma heterogenica</name>
    <dbReference type="NCBI Taxonomy" id="278026"/>
    <lineage>
        <taxon>Eukaryota</taxon>
        <taxon>Fungi</taxon>
        <taxon>Dikarya</taxon>
        <taxon>Ascomycota</taxon>
        <taxon>Saccharomycotina</taxon>
        <taxon>Saccharomycetes</taxon>
        <taxon>Saccharomycetales</taxon>
        <taxon>Saccharomycetaceae</taxon>
        <taxon>Arxiozyma</taxon>
    </lineage>
</organism>
<keyword evidence="6" id="KW-0413">Isomerase</keyword>
<feature type="signal peptide" evidence="9">
    <location>
        <begin position="1"/>
        <end position="18"/>
    </location>
</feature>
<dbReference type="EC" id="5.3.4.1" evidence="4"/>
<dbReference type="CDD" id="cd02961">
    <property type="entry name" value="PDI_a_family"/>
    <property type="match status" value="1"/>
</dbReference>
<dbReference type="GO" id="GO:0034976">
    <property type="term" value="P:response to endoplasmic reticulum stress"/>
    <property type="evidence" value="ECO:0007669"/>
    <property type="project" value="TreeGrafter"/>
</dbReference>
<evidence type="ECO:0000313" key="11">
    <source>
        <dbReference type="EMBL" id="KAK5774153.1"/>
    </source>
</evidence>
<feature type="chain" id="PRO_5042909499" description="protein disulfide-isomerase" evidence="9">
    <location>
        <begin position="19"/>
        <end position="578"/>
    </location>
</feature>
<comment type="catalytic activity">
    <reaction evidence="1">
        <text>Catalyzes the rearrangement of -S-S- bonds in proteins.</text>
        <dbReference type="EC" id="5.3.4.1"/>
    </reaction>
</comment>
<evidence type="ECO:0000256" key="3">
    <source>
        <dbReference type="ARBA" id="ARBA00006347"/>
    </source>
</evidence>
<gene>
    <name evidence="11" type="ORF">RI543_004440</name>
</gene>
<protein>
    <recommendedName>
        <fullName evidence="4">protein disulfide-isomerase</fullName>
        <ecNumber evidence="4">5.3.4.1</ecNumber>
    </recommendedName>
</protein>
<dbReference type="Pfam" id="PF13848">
    <property type="entry name" value="Thioredoxin_6"/>
    <property type="match status" value="1"/>
</dbReference>
<keyword evidence="5" id="KW-0256">Endoplasmic reticulum</keyword>
<dbReference type="AlphaFoldDB" id="A0AAN7WKM3"/>
<evidence type="ECO:0000256" key="7">
    <source>
        <dbReference type="ARBA" id="ARBA00023284"/>
    </source>
</evidence>
<dbReference type="GO" id="GO:0005788">
    <property type="term" value="C:endoplasmic reticulum lumen"/>
    <property type="evidence" value="ECO:0007669"/>
    <property type="project" value="UniProtKB-SubCell"/>
</dbReference>
<comment type="caution">
    <text evidence="11">The sequence shown here is derived from an EMBL/GenBank/DDBJ whole genome shotgun (WGS) entry which is preliminary data.</text>
</comment>
<dbReference type="PANTHER" id="PTHR18929:SF132">
    <property type="entry name" value="PROTEIN DISULFIDE-ISOMERASE A3"/>
    <property type="match status" value="1"/>
</dbReference>
<evidence type="ECO:0000313" key="12">
    <source>
        <dbReference type="Proteomes" id="UP001306508"/>
    </source>
</evidence>
<dbReference type="PANTHER" id="PTHR18929">
    <property type="entry name" value="PROTEIN DISULFIDE ISOMERASE"/>
    <property type="match status" value="1"/>
</dbReference>
<evidence type="ECO:0000256" key="2">
    <source>
        <dbReference type="ARBA" id="ARBA00004319"/>
    </source>
</evidence>
<dbReference type="GO" id="GO:0003756">
    <property type="term" value="F:protein disulfide isomerase activity"/>
    <property type="evidence" value="ECO:0007669"/>
    <property type="project" value="UniProtKB-EC"/>
</dbReference>
<evidence type="ECO:0000256" key="8">
    <source>
        <dbReference type="SAM" id="MobiDB-lite"/>
    </source>
</evidence>
<feature type="domain" description="Thioredoxin" evidence="10">
    <location>
        <begin position="15"/>
        <end position="137"/>
    </location>
</feature>
<evidence type="ECO:0000256" key="6">
    <source>
        <dbReference type="ARBA" id="ARBA00023235"/>
    </source>
</evidence>
<accession>A0AAN7WKM3</accession>
<comment type="similarity">
    <text evidence="3">Belongs to the protein disulfide isomerase family.</text>
</comment>
<evidence type="ECO:0000259" key="10">
    <source>
        <dbReference type="PROSITE" id="PS51352"/>
    </source>
</evidence>
<dbReference type="GO" id="GO:0006457">
    <property type="term" value="P:protein folding"/>
    <property type="evidence" value="ECO:0007669"/>
    <property type="project" value="TreeGrafter"/>
</dbReference>
<evidence type="ECO:0000256" key="9">
    <source>
        <dbReference type="SAM" id="SignalP"/>
    </source>
</evidence>
<sequence length="578" mass="66008">MASLFIIWISLLWTNVLGQYAALIDENNTNITKITTDTFAECITSKDLILAEFTVPNCPHSKMLLPDLEQVATILKPRGIEVIQINCEEDDYICSELKVTYFPTLRVFKNHRLVHSMDVEKDKSVDGLVSYMLAQDECSILTANNRDELNQILIDPDISDEYVVVNNGLYELNETVSYLANQLFNSHIFVNYRVDSMNNNTNTHDNNTFLPYKVGLYKPFNPANVTSRGEPIVFEGNLTAIVEDSSEFKSWLQYSILPPFADVEPETFKNYIDSKLPLGYYFYLTNKELEELTPFFTQLGQKYRGKINFIGLDAKVYHSHVKYLNMREQFPLFGIHDMINNRKYGIKQMPAEEYKLITSLPILNQTEVAILVEDFINGVAEPIIKSEEIPTEQNSNVFKLVAKTHDDIVLNNSKDVIVRYYAPFDIRNKKGNDNFHKVADVFASDEKLKSKVLFADINMQANDIASFAIYSYPTIILYPSGNDTVPITLSGPKTPIKLMKFLKNNGTHHADGLKLYFKTYPAENVDIDIDEEEQEPKLNSLFDSNEQKTVKSQETIVKKAESTSDNHPDDKPVAHDEL</sequence>
<dbReference type="InterPro" id="IPR013766">
    <property type="entry name" value="Thioredoxin_domain"/>
</dbReference>
<keyword evidence="7" id="KW-0676">Redox-active center</keyword>
<feature type="region of interest" description="Disordered" evidence="8">
    <location>
        <begin position="539"/>
        <end position="578"/>
    </location>
</feature>
<dbReference type="Pfam" id="PF00085">
    <property type="entry name" value="Thioredoxin"/>
    <property type="match status" value="2"/>
</dbReference>
<keyword evidence="12" id="KW-1185">Reference proteome</keyword>
<dbReference type="Gene3D" id="3.40.30.10">
    <property type="entry name" value="Glutaredoxin"/>
    <property type="match status" value="4"/>
</dbReference>
<dbReference type="InterPro" id="IPR036249">
    <property type="entry name" value="Thioredoxin-like_sf"/>
</dbReference>
<feature type="compositionally biased region" description="Basic and acidic residues" evidence="8">
    <location>
        <begin position="545"/>
        <end position="578"/>
    </location>
</feature>
<dbReference type="PROSITE" id="PS51352">
    <property type="entry name" value="THIOREDOXIN_2"/>
    <property type="match status" value="1"/>
</dbReference>
<evidence type="ECO:0000256" key="1">
    <source>
        <dbReference type="ARBA" id="ARBA00001182"/>
    </source>
</evidence>
<evidence type="ECO:0000256" key="4">
    <source>
        <dbReference type="ARBA" id="ARBA00012723"/>
    </source>
</evidence>
<dbReference type="EMBL" id="JAWIZZ010000055">
    <property type="protein sequence ID" value="KAK5774153.1"/>
    <property type="molecule type" value="Genomic_DNA"/>
</dbReference>
<name>A0AAN7WKM3_9SACH</name>
<dbReference type="Proteomes" id="UP001306508">
    <property type="component" value="Unassembled WGS sequence"/>
</dbReference>
<keyword evidence="9" id="KW-0732">Signal</keyword>
<comment type="subcellular location">
    <subcellularLocation>
        <location evidence="2">Endoplasmic reticulum lumen</location>
    </subcellularLocation>
</comment>
<dbReference type="CDD" id="cd02982">
    <property type="entry name" value="PDI_b'_family"/>
    <property type="match status" value="1"/>
</dbReference>
<dbReference type="SUPFAM" id="SSF52833">
    <property type="entry name" value="Thioredoxin-like"/>
    <property type="match status" value="3"/>
</dbReference>
<evidence type="ECO:0000256" key="5">
    <source>
        <dbReference type="ARBA" id="ARBA00022824"/>
    </source>
</evidence>
<reference evidence="12" key="1">
    <citation type="submission" date="2023-07" db="EMBL/GenBank/DDBJ databases">
        <title>A draft genome of Kazachstania heterogenica Y-27499.</title>
        <authorList>
            <person name="Donic C."/>
            <person name="Kralova J.S."/>
            <person name="Fidel L."/>
            <person name="Ben-Dor S."/>
            <person name="Jung S."/>
        </authorList>
    </citation>
    <scope>NUCLEOTIDE SEQUENCE [LARGE SCALE GENOMIC DNA]</scope>
    <source>
        <strain evidence="12">Y27499</strain>
    </source>
</reference>